<comment type="caution">
    <text evidence="2">The sequence shown here is derived from an EMBL/GenBank/DDBJ whole genome shotgun (WGS) entry which is preliminary data.</text>
</comment>
<gene>
    <name evidence="2" type="ORF">E2562_006064</name>
</gene>
<evidence type="ECO:0000313" key="2">
    <source>
        <dbReference type="EMBL" id="KAF0928627.1"/>
    </source>
</evidence>
<feature type="region of interest" description="Disordered" evidence="1">
    <location>
        <begin position="1"/>
        <end position="29"/>
    </location>
</feature>
<keyword evidence="3" id="KW-1185">Reference proteome</keyword>
<reference evidence="2 3" key="1">
    <citation type="submission" date="2019-11" db="EMBL/GenBank/DDBJ databases">
        <title>Whole genome sequence of Oryza granulata.</title>
        <authorList>
            <person name="Li W."/>
        </authorList>
    </citation>
    <scope>NUCLEOTIDE SEQUENCE [LARGE SCALE GENOMIC DNA]</scope>
    <source>
        <strain evidence="3">cv. Menghai</strain>
        <tissue evidence="2">Leaf</tissue>
    </source>
</reference>
<dbReference type="EMBL" id="SPHZ02000002">
    <property type="protein sequence ID" value="KAF0928627.1"/>
    <property type="molecule type" value="Genomic_DNA"/>
</dbReference>
<dbReference type="Proteomes" id="UP000479710">
    <property type="component" value="Unassembled WGS sequence"/>
</dbReference>
<feature type="compositionally biased region" description="Polar residues" evidence="1">
    <location>
        <begin position="14"/>
        <end position="27"/>
    </location>
</feature>
<organism evidence="2 3">
    <name type="scientific">Oryza meyeriana var. granulata</name>
    <dbReference type="NCBI Taxonomy" id="110450"/>
    <lineage>
        <taxon>Eukaryota</taxon>
        <taxon>Viridiplantae</taxon>
        <taxon>Streptophyta</taxon>
        <taxon>Embryophyta</taxon>
        <taxon>Tracheophyta</taxon>
        <taxon>Spermatophyta</taxon>
        <taxon>Magnoliopsida</taxon>
        <taxon>Liliopsida</taxon>
        <taxon>Poales</taxon>
        <taxon>Poaceae</taxon>
        <taxon>BOP clade</taxon>
        <taxon>Oryzoideae</taxon>
        <taxon>Oryzeae</taxon>
        <taxon>Oryzinae</taxon>
        <taxon>Oryza</taxon>
        <taxon>Oryza meyeriana</taxon>
    </lineage>
</organism>
<evidence type="ECO:0000313" key="3">
    <source>
        <dbReference type="Proteomes" id="UP000479710"/>
    </source>
</evidence>
<dbReference type="PANTHER" id="PTHR46567">
    <property type="entry name" value="MEDIATOR OF RNA POLYMERASE II TRANSCRIPTION SUBUNIT 12"/>
    <property type="match status" value="1"/>
</dbReference>
<protein>
    <submittedName>
        <fullName evidence="2">Uncharacterized protein</fullName>
    </submittedName>
</protein>
<dbReference type="PANTHER" id="PTHR46567:SF1">
    <property type="entry name" value="MEDIATOR OF RNA POLYMERASE II TRANSCRIPTION SUBUNIT 12"/>
    <property type="match status" value="1"/>
</dbReference>
<accession>A0A6G1EVH0</accession>
<name>A0A6G1EVH0_9ORYZ</name>
<evidence type="ECO:0000256" key="1">
    <source>
        <dbReference type="SAM" id="MobiDB-lite"/>
    </source>
</evidence>
<proteinExistence type="predicted"/>
<dbReference type="OrthoDB" id="785242at2759"/>
<dbReference type="AlphaFoldDB" id="A0A6G1EVH0"/>
<sequence length="62" mass="6745">MEIDPWTLLEDGTSCPNTNSGSNSANGVTGDHTNLKACSWLKDSVRVRRTDLTYIGSLDEDS</sequence>